<dbReference type="GO" id="GO:0005930">
    <property type="term" value="C:axoneme"/>
    <property type="evidence" value="ECO:0007669"/>
    <property type="project" value="UniProtKB-SubCell"/>
</dbReference>
<protein>
    <recommendedName>
        <fullName evidence="2">Ubiquitin-like domain-containing protein</fullName>
    </recommendedName>
</protein>
<reference evidence="3" key="1">
    <citation type="submission" date="2021-01" db="EMBL/GenBank/DDBJ databases">
        <authorList>
            <person name="Eckstrom K.M.E."/>
        </authorList>
    </citation>
    <scope>NUCLEOTIDE SEQUENCE</scope>
    <source>
        <strain evidence="3">UVCC 0001</strain>
    </source>
</reference>
<accession>A0AAD9IF60</accession>
<dbReference type="InterPro" id="IPR029071">
    <property type="entry name" value="Ubiquitin-like_domsf"/>
</dbReference>
<evidence type="ECO:0000313" key="4">
    <source>
        <dbReference type="Proteomes" id="UP001255856"/>
    </source>
</evidence>
<evidence type="ECO:0000313" key="3">
    <source>
        <dbReference type="EMBL" id="KAK2076393.1"/>
    </source>
</evidence>
<evidence type="ECO:0000256" key="1">
    <source>
        <dbReference type="ARBA" id="ARBA00004430"/>
    </source>
</evidence>
<dbReference type="Pfam" id="PF14560">
    <property type="entry name" value="Ubiquitin_2"/>
    <property type="match status" value="1"/>
</dbReference>
<name>A0AAD9IF60_PROWI</name>
<comment type="subcellular location">
    <subcellularLocation>
        <location evidence="1">Cytoplasm</location>
        <location evidence="1">Cytoskeleton</location>
        <location evidence="1">Cilium axoneme</location>
    </subcellularLocation>
</comment>
<comment type="caution">
    <text evidence="3">The sequence shown here is derived from an EMBL/GenBank/DDBJ whole genome shotgun (WGS) entry which is preliminary data.</text>
</comment>
<dbReference type="InterPro" id="IPR032675">
    <property type="entry name" value="LRR_dom_sf"/>
</dbReference>
<feature type="domain" description="Ubiquitin-like" evidence="2">
    <location>
        <begin position="278"/>
        <end position="334"/>
    </location>
</feature>
<keyword evidence="4" id="KW-1185">Reference proteome</keyword>
<dbReference type="Gene3D" id="3.10.20.90">
    <property type="entry name" value="Phosphatidylinositol 3-kinase Catalytic Subunit, Chain A, domain 1"/>
    <property type="match status" value="1"/>
</dbReference>
<dbReference type="SUPFAM" id="SSF54236">
    <property type="entry name" value="Ubiquitin-like"/>
    <property type="match status" value="1"/>
</dbReference>
<dbReference type="SUPFAM" id="SSF52058">
    <property type="entry name" value="L domain-like"/>
    <property type="match status" value="1"/>
</dbReference>
<evidence type="ECO:0000259" key="2">
    <source>
        <dbReference type="Pfam" id="PF14560"/>
    </source>
</evidence>
<proteinExistence type="predicted"/>
<gene>
    <name evidence="3" type="ORF">QBZ16_000918</name>
</gene>
<dbReference type="Gene3D" id="3.80.10.10">
    <property type="entry name" value="Ribonuclease Inhibitor"/>
    <property type="match status" value="1"/>
</dbReference>
<dbReference type="EMBL" id="JASFZW010000010">
    <property type="protein sequence ID" value="KAK2076393.1"/>
    <property type="molecule type" value="Genomic_DNA"/>
</dbReference>
<dbReference type="Proteomes" id="UP001255856">
    <property type="component" value="Unassembled WGS sequence"/>
</dbReference>
<dbReference type="AlphaFoldDB" id="A0AAD9IF60"/>
<dbReference type="InterPro" id="IPR000626">
    <property type="entry name" value="Ubiquitin-like_dom"/>
</dbReference>
<organism evidence="3 4">
    <name type="scientific">Prototheca wickerhamii</name>
    <dbReference type="NCBI Taxonomy" id="3111"/>
    <lineage>
        <taxon>Eukaryota</taxon>
        <taxon>Viridiplantae</taxon>
        <taxon>Chlorophyta</taxon>
        <taxon>core chlorophytes</taxon>
        <taxon>Trebouxiophyceae</taxon>
        <taxon>Chlorellales</taxon>
        <taxon>Chlorellaceae</taxon>
        <taxon>Prototheca</taxon>
    </lineage>
</organism>
<sequence length="379" mass="39982">MAPMSLLEAIQARYCSAAILAADQDAAVELPGAEKLVQQAADLPNLVQASVARMRVAVQDDADATLNLGPTDIGVSEALALAASWLPNLQHLVLHGDGGCVAAQEGADDSNPEACASSASAGDRALDLGQPIAPFPRHDALQSLDLSHRPDAIRGWEDVLELGRALPGLKTLNLAGARLRGVLGGTEAPPSAALSNLQTLLLGDAQLQTWAEVQSLDRLPSLSHLRVAGCPVWEAAGADARALTIARLGRLATLNGSAVGEAERKDAELWYVSLVKGSLTVQRLKTLLERLLGVPAAEQQLILQQGAGSEDVTACDARELNVFSIAPGSRMTVNRLDVEAELAARASEALALQASEQRRMDEQESQFQALHDEQRRLLG</sequence>